<dbReference type="InterPro" id="IPR050111">
    <property type="entry name" value="C-type_lectin/snaclec_domain"/>
</dbReference>
<dbReference type="SMART" id="SM00034">
    <property type="entry name" value="CLECT"/>
    <property type="match status" value="1"/>
</dbReference>
<proteinExistence type="predicted"/>
<dbReference type="PANTHER" id="PTHR22803">
    <property type="entry name" value="MANNOSE, PHOSPHOLIPASE, LECTIN RECEPTOR RELATED"/>
    <property type="match status" value="1"/>
</dbReference>
<evidence type="ECO:0000259" key="3">
    <source>
        <dbReference type="PROSITE" id="PS50041"/>
    </source>
</evidence>
<dbReference type="InterPro" id="IPR016186">
    <property type="entry name" value="C-type_lectin-like/link_sf"/>
</dbReference>
<sequence length="207" mass="23299">MDFNTWMTTFVVAVSFVVQISTADFCDEGWKKNNNYCYYVSQERVTWLEARNSCLTMGLHLVSISNEEEQNFIEEIRRRNQDQRQNRPRTENVYSIPTVTSSNGAFEMLPSNGVIGNGDAGISSCDADSNHQEGHAYPYCSLQEHCSDPDITGEEHMRTDGRIDDELPGSDGEAEDDSALYAVVKKKGQGLTETELHDNVNYAGFME</sequence>
<name>A0AAD9MVA3_9ANNE</name>
<reference evidence="4" key="1">
    <citation type="journal article" date="2023" name="Mol. Biol. Evol.">
        <title>Third-Generation Sequencing Reveals the Adaptive Role of the Epigenome in Three Deep-Sea Polychaetes.</title>
        <authorList>
            <person name="Perez M."/>
            <person name="Aroh O."/>
            <person name="Sun Y."/>
            <person name="Lan Y."/>
            <person name="Juniper S.K."/>
            <person name="Young C.R."/>
            <person name="Angers B."/>
            <person name="Qian P.Y."/>
        </authorList>
    </citation>
    <scope>NUCLEOTIDE SEQUENCE</scope>
    <source>
        <strain evidence="4">P08H-3</strain>
    </source>
</reference>
<evidence type="ECO:0000313" key="4">
    <source>
        <dbReference type="EMBL" id="KAK2147112.1"/>
    </source>
</evidence>
<dbReference type="SUPFAM" id="SSF56436">
    <property type="entry name" value="C-type lectin-like"/>
    <property type="match status" value="1"/>
</dbReference>
<dbReference type="EMBL" id="JAODUP010000569">
    <property type="protein sequence ID" value="KAK2147112.1"/>
    <property type="molecule type" value="Genomic_DNA"/>
</dbReference>
<feature type="region of interest" description="Disordered" evidence="1">
    <location>
        <begin position="150"/>
        <end position="174"/>
    </location>
</feature>
<dbReference type="Gene3D" id="3.10.100.10">
    <property type="entry name" value="Mannose-Binding Protein A, subunit A"/>
    <property type="match status" value="1"/>
</dbReference>
<gene>
    <name evidence="4" type="ORF">LSH36_569g00041</name>
</gene>
<feature type="chain" id="PRO_5042055380" description="C-type lectin domain-containing protein" evidence="2">
    <location>
        <begin position="24"/>
        <end position="207"/>
    </location>
</feature>
<feature type="compositionally biased region" description="Basic and acidic residues" evidence="1">
    <location>
        <begin position="150"/>
        <end position="165"/>
    </location>
</feature>
<evidence type="ECO:0000256" key="1">
    <source>
        <dbReference type="SAM" id="MobiDB-lite"/>
    </source>
</evidence>
<evidence type="ECO:0000313" key="5">
    <source>
        <dbReference type="Proteomes" id="UP001208570"/>
    </source>
</evidence>
<feature type="signal peptide" evidence="2">
    <location>
        <begin position="1"/>
        <end position="23"/>
    </location>
</feature>
<dbReference type="Proteomes" id="UP001208570">
    <property type="component" value="Unassembled WGS sequence"/>
</dbReference>
<dbReference type="InterPro" id="IPR016187">
    <property type="entry name" value="CTDL_fold"/>
</dbReference>
<accession>A0AAD9MVA3</accession>
<dbReference type="AlphaFoldDB" id="A0AAD9MVA3"/>
<organism evidence="4 5">
    <name type="scientific">Paralvinella palmiformis</name>
    <dbReference type="NCBI Taxonomy" id="53620"/>
    <lineage>
        <taxon>Eukaryota</taxon>
        <taxon>Metazoa</taxon>
        <taxon>Spiralia</taxon>
        <taxon>Lophotrochozoa</taxon>
        <taxon>Annelida</taxon>
        <taxon>Polychaeta</taxon>
        <taxon>Sedentaria</taxon>
        <taxon>Canalipalpata</taxon>
        <taxon>Terebellida</taxon>
        <taxon>Terebelliformia</taxon>
        <taxon>Alvinellidae</taxon>
        <taxon>Paralvinella</taxon>
    </lineage>
</organism>
<keyword evidence="5" id="KW-1185">Reference proteome</keyword>
<comment type="caution">
    <text evidence="4">The sequence shown here is derived from an EMBL/GenBank/DDBJ whole genome shotgun (WGS) entry which is preliminary data.</text>
</comment>
<protein>
    <recommendedName>
        <fullName evidence="3">C-type lectin domain-containing protein</fullName>
    </recommendedName>
</protein>
<dbReference type="InterPro" id="IPR001304">
    <property type="entry name" value="C-type_lectin-like"/>
</dbReference>
<dbReference type="PROSITE" id="PS50041">
    <property type="entry name" value="C_TYPE_LECTIN_2"/>
    <property type="match status" value="1"/>
</dbReference>
<evidence type="ECO:0000256" key="2">
    <source>
        <dbReference type="SAM" id="SignalP"/>
    </source>
</evidence>
<feature type="domain" description="C-type lectin" evidence="3">
    <location>
        <begin position="33"/>
        <end position="76"/>
    </location>
</feature>
<keyword evidence="2" id="KW-0732">Signal</keyword>